<name>A0A8H6NU31_9PEZI</name>
<feature type="region of interest" description="Disordered" evidence="1">
    <location>
        <begin position="72"/>
        <end position="106"/>
    </location>
</feature>
<dbReference type="EMBL" id="WIGM01000066">
    <property type="protein sequence ID" value="KAF6842569.1"/>
    <property type="molecule type" value="Genomic_DNA"/>
</dbReference>
<evidence type="ECO:0000256" key="1">
    <source>
        <dbReference type="SAM" id="MobiDB-lite"/>
    </source>
</evidence>
<gene>
    <name evidence="2" type="ORF">CMUS01_02948</name>
</gene>
<evidence type="ECO:0000313" key="3">
    <source>
        <dbReference type="Proteomes" id="UP000639643"/>
    </source>
</evidence>
<evidence type="ECO:0000313" key="2">
    <source>
        <dbReference type="EMBL" id="KAF6842569.1"/>
    </source>
</evidence>
<comment type="caution">
    <text evidence="2">The sequence shown here is derived from an EMBL/GenBank/DDBJ whole genome shotgun (WGS) entry which is preliminary data.</text>
</comment>
<reference evidence="2" key="1">
    <citation type="journal article" date="2020" name="Phytopathology">
        <title>Genome Sequence Resources of Colletotrichum truncatum, C. plurivorum, C. musicola, and C. sojae: Four Species Pathogenic to Soybean (Glycine max).</title>
        <authorList>
            <person name="Rogerio F."/>
            <person name="Boufleur T.R."/>
            <person name="Ciampi-Guillardi M."/>
            <person name="Sukno S.A."/>
            <person name="Thon M.R."/>
            <person name="Massola Junior N.S."/>
            <person name="Baroncelli R."/>
        </authorList>
    </citation>
    <scope>NUCLEOTIDE SEQUENCE</scope>
    <source>
        <strain evidence="2">LFN0074</strain>
    </source>
</reference>
<feature type="compositionally biased region" description="Basic and acidic residues" evidence="1">
    <location>
        <begin position="81"/>
        <end position="93"/>
    </location>
</feature>
<sequence>MVPGVAASPVYAGKRIGKGSSAEGHQFEDKAIISWASRKLVRDNVQPGWTRNEHNGHDRPEYCPAVGTKKKTCEGSVADPSEGRHRQARDSGEANHSSLKAMTAPRVRSHSRKSFVSWLTTGFQVPARWQKLMGSQHHETLATKVTSSVPLFAHLDAFPPPIPHRPVALQSG</sequence>
<proteinExistence type="predicted"/>
<keyword evidence="3" id="KW-1185">Reference proteome</keyword>
<accession>A0A8H6NU31</accession>
<organism evidence="2 3">
    <name type="scientific">Colletotrichum musicola</name>
    <dbReference type="NCBI Taxonomy" id="2175873"/>
    <lineage>
        <taxon>Eukaryota</taxon>
        <taxon>Fungi</taxon>
        <taxon>Dikarya</taxon>
        <taxon>Ascomycota</taxon>
        <taxon>Pezizomycotina</taxon>
        <taxon>Sordariomycetes</taxon>
        <taxon>Hypocreomycetidae</taxon>
        <taxon>Glomerellales</taxon>
        <taxon>Glomerellaceae</taxon>
        <taxon>Colletotrichum</taxon>
        <taxon>Colletotrichum orchidearum species complex</taxon>
    </lineage>
</organism>
<dbReference type="AlphaFoldDB" id="A0A8H6NU31"/>
<protein>
    <submittedName>
        <fullName evidence="2">Uncharacterized protein</fullName>
    </submittedName>
</protein>
<dbReference type="Proteomes" id="UP000639643">
    <property type="component" value="Unassembled WGS sequence"/>
</dbReference>